<dbReference type="EMBL" id="QTSX02001466">
    <property type="protein sequence ID" value="KAJ9081617.1"/>
    <property type="molecule type" value="Genomic_DNA"/>
</dbReference>
<gene>
    <name evidence="1" type="ORF">DSO57_1012733</name>
</gene>
<organism evidence="1 2">
    <name type="scientific">Entomophthora muscae</name>
    <dbReference type="NCBI Taxonomy" id="34485"/>
    <lineage>
        <taxon>Eukaryota</taxon>
        <taxon>Fungi</taxon>
        <taxon>Fungi incertae sedis</taxon>
        <taxon>Zoopagomycota</taxon>
        <taxon>Entomophthoromycotina</taxon>
        <taxon>Entomophthoromycetes</taxon>
        <taxon>Entomophthorales</taxon>
        <taxon>Entomophthoraceae</taxon>
        <taxon>Entomophthora</taxon>
    </lineage>
</organism>
<keyword evidence="2" id="KW-1185">Reference proteome</keyword>
<sequence length="155" mass="17383">MPFAFTCFIIAYGTCSFLVALYTIAIFYTEVDQPCHESYPLEHYANGNITGCFVLNEGMPILAGQRWVGPNFAAFHQTHPKKENLSKNCQEFGGLIGSRKLRSVTSTFQLSKSELRLGNITCPDHYICLTEASFQGKWILTKRTTASQAWRTITG</sequence>
<evidence type="ECO:0000313" key="2">
    <source>
        <dbReference type="Proteomes" id="UP001165960"/>
    </source>
</evidence>
<reference evidence="1" key="1">
    <citation type="submission" date="2022-04" db="EMBL/GenBank/DDBJ databases">
        <title>Genome of the entomopathogenic fungus Entomophthora muscae.</title>
        <authorList>
            <person name="Elya C."/>
            <person name="Lovett B.R."/>
            <person name="Lee E."/>
            <person name="Macias A.M."/>
            <person name="Hajek A.E."/>
            <person name="De Bivort B.L."/>
            <person name="Kasson M.T."/>
            <person name="De Fine Licht H.H."/>
            <person name="Stajich J.E."/>
        </authorList>
    </citation>
    <scope>NUCLEOTIDE SEQUENCE</scope>
    <source>
        <strain evidence="1">Berkeley</strain>
    </source>
</reference>
<evidence type="ECO:0000313" key="1">
    <source>
        <dbReference type="EMBL" id="KAJ9081617.1"/>
    </source>
</evidence>
<proteinExistence type="predicted"/>
<comment type="caution">
    <text evidence="1">The sequence shown here is derived from an EMBL/GenBank/DDBJ whole genome shotgun (WGS) entry which is preliminary data.</text>
</comment>
<name>A0ACC2U5A2_9FUNG</name>
<accession>A0ACC2U5A2</accession>
<protein>
    <submittedName>
        <fullName evidence="1">Uncharacterized protein</fullName>
    </submittedName>
</protein>
<dbReference type="Proteomes" id="UP001165960">
    <property type="component" value="Unassembled WGS sequence"/>
</dbReference>